<sequence length="918" mass="102190">MWKDTVDKCVQSIVTIKSTRVRSFDTDVPGSFTATGFIVSPGLILSNRHVVSAGPVVAQAVLANDEEIPLQPIYRDPVHDFGFFRYDPSDIKFLTVPSIPLAPKAAHVGQEIRVMGNNGGEKLSILSGTMAQLHREAPSYGIGEYNDFNTFYMQAASGTCAGSSGSPVLDLEGRAIALNCGGRSNASYYLPLDRIQRALELIQQDQPVSRGTLYTEFRHCSFHELRQLGLASSMEHNLRHAGYHGLLIVHATTTTTTHAAVLEPGDILLEVDGMEIMDFVQLETLLDDHVGRPIELTVLRQGERITGLHMQVQDLHKSMPDRFLELGGGIAHDVSYQVARSYGIPLNKGVYVSAAGYIFGTAYCFRRSIITSLDNQPVHNLDDLVAIVQRVPDGAHVPIRYHSMSNRKERVMVLHMDRRWHPMRLATRNDKMGLWEYNDLAPVHVDSLPSPPSTPPPNEIQAANSIDTLKECIVAIDCYHPHIIDGLQDSHTFGAGLVLSLNPPRVICDRDTIPVAMGSITLTLHSKVSVPASVVFMHPYYNFAILSFERIPDQVYYAPIQEDSRTWQLPKPGESIHYIGLDGNNQISHQQGAISSITGVRSRECLIPRYRSVNVETIQLEQDMEGQGGVLATEDGYVLALWMTFATGEQETILGQRRTSKMMGGLPVCYVAPCLDDEEDEYFTYALDVEFWTMQLANARQLGLPSSIQVQPGQQRVLYVMSKMDPSSPSAKALEVGDIVLEINHQPVTRLTDLTQYTKHEALEMTIYRNGTLMQCTVQSTFYDGRETTRVIGWQGLLIQDAPIAAKEQTCDKVPTGVYISSCAHGSPAQAVLKAATWITAINGKHVETLDTFLQQVERIHNSKDDHARVKYVTKSNVANVSVVRLDRHYWPTWLVEKDPESTMGWRLHQSDENLVVR</sequence>
<dbReference type="InterPro" id="IPR025926">
    <property type="entry name" value="PDZ-like_dom"/>
</dbReference>
<evidence type="ECO:0000256" key="4">
    <source>
        <dbReference type="RuleBase" id="RU004296"/>
    </source>
</evidence>
<dbReference type="Gene3D" id="2.40.10.120">
    <property type="match status" value="1"/>
</dbReference>
<feature type="domain" description="PDZ" evidence="5">
    <location>
        <begin position="700"/>
        <end position="771"/>
    </location>
</feature>
<dbReference type="GO" id="GO:0006508">
    <property type="term" value="P:proteolysis"/>
    <property type="evidence" value="ECO:0007669"/>
    <property type="project" value="UniProtKB-KW"/>
</dbReference>
<gene>
    <name evidence="6" type="ORF">O0I10_005718</name>
</gene>
<keyword evidence="2 4" id="KW-0378">Hydrolase</keyword>
<dbReference type="PRINTS" id="PR00839">
    <property type="entry name" value="V8PROTEASE"/>
</dbReference>
<comment type="caution">
    <text evidence="6">The sequence shown here is derived from an EMBL/GenBank/DDBJ whole genome shotgun (WGS) entry which is preliminary data.</text>
</comment>
<organism evidence="6 7">
    <name type="scientific">Lichtheimia ornata</name>
    <dbReference type="NCBI Taxonomy" id="688661"/>
    <lineage>
        <taxon>Eukaryota</taxon>
        <taxon>Fungi</taxon>
        <taxon>Fungi incertae sedis</taxon>
        <taxon>Mucoromycota</taxon>
        <taxon>Mucoromycotina</taxon>
        <taxon>Mucoromycetes</taxon>
        <taxon>Mucorales</taxon>
        <taxon>Lichtheimiaceae</taxon>
        <taxon>Lichtheimia</taxon>
    </lineage>
</organism>
<dbReference type="Pfam" id="PF13365">
    <property type="entry name" value="Trypsin_2"/>
    <property type="match status" value="1"/>
</dbReference>
<dbReference type="Proteomes" id="UP001234581">
    <property type="component" value="Unassembled WGS sequence"/>
</dbReference>
<dbReference type="Gene3D" id="2.30.42.10">
    <property type="match status" value="3"/>
</dbReference>
<dbReference type="PANTHER" id="PTHR46366:SF1">
    <property type="entry name" value="PDZ DOMAIN-CONTAINING PROTEIN C1685.05"/>
    <property type="match status" value="1"/>
</dbReference>
<dbReference type="AlphaFoldDB" id="A0AAD7V4W5"/>
<accession>A0AAD7V4W5</accession>
<dbReference type="InterPro" id="IPR009003">
    <property type="entry name" value="Peptidase_S1_PA"/>
</dbReference>
<dbReference type="PANTHER" id="PTHR46366">
    <property type="entry name" value="PRO-APOPTOTIC SERINE PROTEASE NMA111"/>
    <property type="match status" value="1"/>
</dbReference>
<evidence type="ECO:0000313" key="6">
    <source>
        <dbReference type="EMBL" id="KAJ8658678.1"/>
    </source>
</evidence>
<dbReference type="SUPFAM" id="SSF50494">
    <property type="entry name" value="Trypsin-like serine proteases"/>
    <property type="match status" value="2"/>
</dbReference>
<dbReference type="GeneID" id="83213130"/>
<dbReference type="InterPro" id="IPR036034">
    <property type="entry name" value="PDZ_sf"/>
</dbReference>
<keyword evidence="1 4" id="KW-0645">Protease</keyword>
<dbReference type="SMART" id="SM00228">
    <property type="entry name" value="PDZ"/>
    <property type="match status" value="3"/>
</dbReference>
<name>A0AAD7V4W5_9FUNG</name>
<protein>
    <recommendedName>
        <fullName evidence="4">Serine protease</fullName>
        <ecNumber evidence="4">3.4.21.-</ecNumber>
    </recommendedName>
</protein>
<keyword evidence="3 4" id="KW-0720">Serine protease</keyword>
<proteinExistence type="inferred from homology"/>
<dbReference type="Pfam" id="PF12812">
    <property type="entry name" value="PDZ_1"/>
    <property type="match status" value="1"/>
</dbReference>
<dbReference type="GO" id="GO:0008236">
    <property type="term" value="F:serine-type peptidase activity"/>
    <property type="evidence" value="ECO:0007669"/>
    <property type="project" value="UniProtKB-KW"/>
</dbReference>
<evidence type="ECO:0000259" key="5">
    <source>
        <dbReference type="SMART" id="SM00228"/>
    </source>
</evidence>
<dbReference type="GO" id="GO:0005634">
    <property type="term" value="C:nucleus"/>
    <property type="evidence" value="ECO:0007669"/>
    <property type="project" value="UniProtKB-SubCell"/>
</dbReference>
<evidence type="ECO:0000256" key="2">
    <source>
        <dbReference type="ARBA" id="ARBA00022801"/>
    </source>
</evidence>
<evidence type="ECO:0000256" key="3">
    <source>
        <dbReference type="ARBA" id="ARBA00022825"/>
    </source>
</evidence>
<dbReference type="EMBL" id="JARTCD010000023">
    <property type="protein sequence ID" value="KAJ8658678.1"/>
    <property type="molecule type" value="Genomic_DNA"/>
</dbReference>
<comment type="similarity">
    <text evidence="4">Belongs to the peptidase S1B family.</text>
</comment>
<dbReference type="CDD" id="cd06719">
    <property type="entry name" value="PDZ2-4_Nma111p-like"/>
    <property type="match status" value="1"/>
</dbReference>
<dbReference type="SUPFAM" id="SSF50156">
    <property type="entry name" value="PDZ domain-like"/>
    <property type="match status" value="3"/>
</dbReference>
<evidence type="ECO:0000256" key="1">
    <source>
        <dbReference type="ARBA" id="ARBA00022670"/>
    </source>
</evidence>
<keyword evidence="7" id="KW-1185">Reference proteome</keyword>
<evidence type="ECO:0000313" key="7">
    <source>
        <dbReference type="Proteomes" id="UP001234581"/>
    </source>
</evidence>
<feature type="domain" description="PDZ" evidence="5">
    <location>
        <begin position="793"/>
        <end position="876"/>
    </location>
</feature>
<dbReference type="InterPro" id="IPR001478">
    <property type="entry name" value="PDZ"/>
</dbReference>
<feature type="domain" description="PDZ" evidence="5">
    <location>
        <begin position="226"/>
        <end position="302"/>
    </location>
</feature>
<dbReference type="RefSeq" id="XP_058343591.1">
    <property type="nucleotide sequence ID" value="XM_058485756.1"/>
</dbReference>
<reference evidence="6 7" key="1">
    <citation type="submission" date="2023-03" db="EMBL/GenBank/DDBJ databases">
        <title>Genome sequence of Lichtheimia ornata CBS 291.66.</title>
        <authorList>
            <person name="Mohabir J.T."/>
            <person name="Shea T.P."/>
            <person name="Kurbessoian T."/>
            <person name="Berby B."/>
            <person name="Fontaine J."/>
            <person name="Livny J."/>
            <person name="Gnirke A."/>
            <person name="Stajich J.E."/>
            <person name="Cuomo C.A."/>
        </authorList>
    </citation>
    <scope>NUCLEOTIDE SEQUENCE [LARGE SCALE GENOMIC DNA]</scope>
    <source>
        <strain evidence="6">CBS 291.66</strain>
    </source>
</reference>
<dbReference type="InterPro" id="IPR008256">
    <property type="entry name" value="Peptidase_S1B"/>
</dbReference>
<dbReference type="EC" id="3.4.21.-" evidence="4"/>